<evidence type="ECO:0000313" key="7">
    <source>
        <dbReference type="Proteomes" id="UP000245252"/>
    </source>
</evidence>
<evidence type="ECO:0000256" key="1">
    <source>
        <dbReference type="ARBA" id="ARBA00004196"/>
    </source>
</evidence>
<feature type="chain" id="PRO_5015625358" evidence="4">
    <location>
        <begin position="20"/>
        <end position="337"/>
    </location>
</feature>
<evidence type="ECO:0000256" key="3">
    <source>
        <dbReference type="ARBA" id="ARBA00022729"/>
    </source>
</evidence>
<keyword evidence="7" id="KW-1185">Reference proteome</keyword>
<dbReference type="PANTHER" id="PTHR46847">
    <property type="entry name" value="D-ALLOSE-BINDING PERIPLASMIC PROTEIN-RELATED"/>
    <property type="match status" value="1"/>
</dbReference>
<keyword evidence="3 4" id="KW-0732">Signal</keyword>
<dbReference type="Proteomes" id="UP000245252">
    <property type="component" value="Unassembled WGS sequence"/>
</dbReference>
<evidence type="ECO:0000313" key="6">
    <source>
        <dbReference type="EMBL" id="PWE56959.1"/>
    </source>
</evidence>
<dbReference type="InterPro" id="IPR028082">
    <property type="entry name" value="Peripla_BP_I"/>
</dbReference>
<dbReference type="GO" id="GO:0030313">
    <property type="term" value="C:cell envelope"/>
    <property type="evidence" value="ECO:0007669"/>
    <property type="project" value="UniProtKB-SubCell"/>
</dbReference>
<dbReference type="PANTHER" id="PTHR46847:SF1">
    <property type="entry name" value="D-ALLOSE-BINDING PERIPLASMIC PROTEIN-RELATED"/>
    <property type="match status" value="1"/>
</dbReference>
<evidence type="ECO:0000259" key="5">
    <source>
        <dbReference type="Pfam" id="PF13407"/>
    </source>
</evidence>
<feature type="domain" description="Periplasmic binding protein" evidence="5">
    <location>
        <begin position="55"/>
        <end position="300"/>
    </location>
</feature>
<dbReference type="Gene3D" id="3.40.50.2300">
    <property type="match status" value="2"/>
</dbReference>
<dbReference type="InterPro" id="IPR025997">
    <property type="entry name" value="SBP_2_dom"/>
</dbReference>
<reference evidence="6 7" key="1">
    <citation type="submission" date="2018-05" db="EMBL/GenBank/DDBJ databases">
        <title>The draft genome of strain NS-104.</title>
        <authorList>
            <person name="Hang P."/>
            <person name="Jiang J."/>
        </authorList>
    </citation>
    <scope>NUCLEOTIDE SEQUENCE [LARGE SCALE GENOMIC DNA]</scope>
    <source>
        <strain evidence="6 7">NS-104</strain>
    </source>
</reference>
<dbReference type="GO" id="GO:0030246">
    <property type="term" value="F:carbohydrate binding"/>
    <property type="evidence" value="ECO:0007669"/>
    <property type="project" value="UniProtKB-ARBA"/>
</dbReference>
<feature type="signal peptide" evidence="4">
    <location>
        <begin position="1"/>
        <end position="19"/>
    </location>
</feature>
<name>A0A2U2DUR7_9HYPH</name>
<sequence>MRKIIGLLIAGVIGSAVLAGPGNAQSPGWIKSAEFEKQIQDTLKGKKVAWLPESLSFSLVSEWTRVMKEQFEKDGIEFIVRDPNADPQRGSEILSAYINEKPDLLLIHNPNVQLYARQLEQATQAGIPVVQVNMVSNFKTDAFIGVNSVELGRLEARRVVELCKGKKVALMKGSVTSSYSLDITAGVKEVLAEHPDIELVSEQTAGLWDPKGAYDVATTVIQQHPDLCAYMGQWEPMDAAIAKAAEAAGKKPGDIKIMTVGGGDPIACEYIKNGMFDTFFDYQSTLQGQEYVDLVRTVLQQRAAGIDTAAARIGIFTPIKRVTKETIAEGDCYKTNQ</sequence>
<evidence type="ECO:0000256" key="4">
    <source>
        <dbReference type="SAM" id="SignalP"/>
    </source>
</evidence>
<dbReference type="SUPFAM" id="SSF53822">
    <property type="entry name" value="Periplasmic binding protein-like I"/>
    <property type="match status" value="1"/>
</dbReference>
<gene>
    <name evidence="6" type="ORF">DEM27_04755</name>
</gene>
<comment type="subcellular location">
    <subcellularLocation>
        <location evidence="1">Cell envelope</location>
    </subcellularLocation>
</comment>
<dbReference type="OrthoDB" id="9804917at2"/>
<evidence type="ECO:0000256" key="2">
    <source>
        <dbReference type="ARBA" id="ARBA00007639"/>
    </source>
</evidence>
<dbReference type="RefSeq" id="WP_109457063.1">
    <property type="nucleotide sequence ID" value="NZ_QFBC01000002.1"/>
</dbReference>
<organism evidence="6 7">
    <name type="scientific">Metarhizobium album</name>
    <dbReference type="NCBI Taxonomy" id="2182425"/>
    <lineage>
        <taxon>Bacteria</taxon>
        <taxon>Pseudomonadati</taxon>
        <taxon>Pseudomonadota</taxon>
        <taxon>Alphaproteobacteria</taxon>
        <taxon>Hyphomicrobiales</taxon>
        <taxon>Rhizobiaceae</taxon>
        <taxon>Metarhizobium</taxon>
    </lineage>
</organism>
<protein>
    <submittedName>
        <fullName evidence="6">Sugar ABC transporter substrate-binding protein</fullName>
    </submittedName>
</protein>
<dbReference type="EMBL" id="QFBC01000002">
    <property type="protein sequence ID" value="PWE56959.1"/>
    <property type="molecule type" value="Genomic_DNA"/>
</dbReference>
<dbReference type="Pfam" id="PF13407">
    <property type="entry name" value="Peripla_BP_4"/>
    <property type="match status" value="1"/>
</dbReference>
<comment type="caution">
    <text evidence="6">The sequence shown here is derived from an EMBL/GenBank/DDBJ whole genome shotgun (WGS) entry which is preliminary data.</text>
</comment>
<proteinExistence type="inferred from homology"/>
<dbReference type="AlphaFoldDB" id="A0A2U2DUR7"/>
<comment type="similarity">
    <text evidence="2">Belongs to the bacterial solute-binding protein 2 family.</text>
</comment>
<dbReference type="CDD" id="cd01536">
    <property type="entry name" value="PBP1_ABC_sugar_binding-like"/>
    <property type="match status" value="1"/>
</dbReference>
<accession>A0A2U2DUR7</accession>